<comment type="similarity">
    <text evidence="4">Belongs to the NAGSA dehydrogenase family. Type 1 subfamily.</text>
</comment>
<proteinExistence type="inferred from homology"/>
<dbReference type="SMART" id="SM00859">
    <property type="entry name" value="Semialdhyde_dh"/>
    <property type="match status" value="1"/>
</dbReference>
<dbReference type="SUPFAM" id="SSF55347">
    <property type="entry name" value="Glyceraldehyde-3-phosphate dehydrogenase-like, C-terminal domain"/>
    <property type="match status" value="1"/>
</dbReference>
<comment type="pathway">
    <text evidence="4">Amino-acid biosynthesis; L-arginine biosynthesis; N(2)-acetyl-L-ornithine from L-glutamate: step 3/4.</text>
</comment>
<keyword evidence="2 4" id="KW-0521">NADP</keyword>
<dbReference type="Pfam" id="PF01118">
    <property type="entry name" value="Semialdhyde_dh"/>
    <property type="match status" value="1"/>
</dbReference>
<accession>A0ABU3BP85</accession>
<evidence type="ECO:0000256" key="2">
    <source>
        <dbReference type="ARBA" id="ARBA00022857"/>
    </source>
</evidence>
<dbReference type="Gene3D" id="3.40.50.720">
    <property type="entry name" value="NAD(P)-binding Rossmann-like Domain"/>
    <property type="match status" value="1"/>
</dbReference>
<evidence type="ECO:0000256" key="3">
    <source>
        <dbReference type="ARBA" id="ARBA00023002"/>
    </source>
</evidence>
<dbReference type="Proteomes" id="UP001267426">
    <property type="component" value="Unassembled WGS sequence"/>
</dbReference>
<dbReference type="InterPro" id="IPR023013">
    <property type="entry name" value="AGPR_AS"/>
</dbReference>
<dbReference type="RefSeq" id="WP_311662453.1">
    <property type="nucleotide sequence ID" value="NZ_JAVRHT010000008.1"/>
</dbReference>
<evidence type="ECO:0000313" key="8">
    <source>
        <dbReference type="Proteomes" id="UP001267426"/>
    </source>
</evidence>
<gene>
    <name evidence="4 7" type="primary">argC</name>
    <name evidence="7" type="ORF">RM540_05050</name>
</gene>
<dbReference type="PROSITE" id="PS01224">
    <property type="entry name" value="ARGC"/>
    <property type="match status" value="1"/>
</dbReference>
<dbReference type="Gene3D" id="3.30.360.10">
    <property type="entry name" value="Dihydrodipicolinate Reductase, domain 2"/>
    <property type="match status" value="1"/>
</dbReference>
<dbReference type="InterPro" id="IPR050085">
    <property type="entry name" value="AGPR"/>
</dbReference>
<dbReference type="CDD" id="cd17895">
    <property type="entry name" value="AGPR_1_N"/>
    <property type="match status" value="1"/>
</dbReference>
<dbReference type="CDD" id="cd23934">
    <property type="entry name" value="AGPR_1_C"/>
    <property type="match status" value="1"/>
</dbReference>
<sequence length="362" mass="37318">MIPPHPSRVAALHGAGYAGGELVALLLGHPAVALAAVTSRSQTGGAVWTTHPRLRGQTDLAYTAPDDLDLDGLDAAFVCAEHGQGAQTVLDLRARGFDGLIIDLSADHRLHDPDTYRAVYDLDHPAPDAMREAVYGLAEVNGDRVAGARLVANPGCFATGITLALWPLRELGGAGGVEAHVTALTGASGSGARPSDTTHFPRRDGNVRAYKVLAHRHLAEVDETLGGAGRNPADRNPAGQGGAAVHFVPASGPWTRGIWGTAHVTFAAPPAPGAVAEAFEAAYGGRPFVRLWPDALPELLPTVGTPFCDLGWVERGGHLVVGFALDNLLKGAASQAVQNLNLALGLPETAGLLPGGAVEVTA</sequence>
<evidence type="ECO:0000256" key="1">
    <source>
        <dbReference type="ARBA" id="ARBA00022605"/>
    </source>
</evidence>
<dbReference type="InterPro" id="IPR058924">
    <property type="entry name" value="AGPR_dimerisation_dom"/>
</dbReference>
<dbReference type="InterPro" id="IPR000534">
    <property type="entry name" value="Semialdehyde_DH_NAD-bd"/>
</dbReference>
<evidence type="ECO:0000256" key="5">
    <source>
        <dbReference type="PROSITE-ProRule" id="PRU10010"/>
    </source>
</evidence>
<dbReference type="EMBL" id="JAVRHT010000008">
    <property type="protein sequence ID" value="MDT0631111.1"/>
    <property type="molecule type" value="Genomic_DNA"/>
</dbReference>
<evidence type="ECO:0000313" key="7">
    <source>
        <dbReference type="EMBL" id="MDT0631111.1"/>
    </source>
</evidence>
<comment type="caution">
    <text evidence="7">The sequence shown here is derived from an EMBL/GenBank/DDBJ whole genome shotgun (WGS) entry which is preliminary data.</text>
</comment>
<dbReference type="PANTHER" id="PTHR32338">
    <property type="entry name" value="N-ACETYL-GAMMA-GLUTAMYL-PHOSPHATE REDUCTASE, CHLOROPLASTIC-RELATED-RELATED"/>
    <property type="match status" value="1"/>
</dbReference>
<dbReference type="GO" id="GO:0003942">
    <property type="term" value="F:N-acetyl-gamma-glutamyl-phosphate reductase activity"/>
    <property type="evidence" value="ECO:0007669"/>
    <property type="project" value="UniProtKB-EC"/>
</dbReference>
<feature type="domain" description="Semialdehyde dehydrogenase NAD-binding" evidence="6">
    <location>
        <begin position="8"/>
        <end position="148"/>
    </location>
</feature>
<organism evidence="7 8">
    <name type="scientific">Rubrivirga litoralis</name>
    <dbReference type="NCBI Taxonomy" id="3075598"/>
    <lineage>
        <taxon>Bacteria</taxon>
        <taxon>Pseudomonadati</taxon>
        <taxon>Rhodothermota</taxon>
        <taxon>Rhodothermia</taxon>
        <taxon>Rhodothermales</taxon>
        <taxon>Rubricoccaceae</taxon>
        <taxon>Rubrivirga</taxon>
    </lineage>
</organism>
<dbReference type="NCBIfam" id="TIGR01850">
    <property type="entry name" value="argC"/>
    <property type="match status" value="1"/>
</dbReference>
<keyword evidence="8" id="KW-1185">Reference proteome</keyword>
<dbReference type="SUPFAM" id="SSF51735">
    <property type="entry name" value="NAD(P)-binding Rossmann-fold domains"/>
    <property type="match status" value="1"/>
</dbReference>
<dbReference type="HAMAP" id="MF_00150">
    <property type="entry name" value="ArgC_type1"/>
    <property type="match status" value="1"/>
</dbReference>
<comment type="function">
    <text evidence="4">Catalyzes the NADPH-dependent reduction of N-acetyl-5-glutamyl phosphate to yield N-acetyl-L-glutamate 5-semialdehyde.</text>
</comment>
<comment type="catalytic activity">
    <reaction evidence="4">
        <text>N-acetyl-L-glutamate 5-semialdehyde + phosphate + NADP(+) = N-acetyl-L-glutamyl 5-phosphate + NADPH + H(+)</text>
        <dbReference type="Rhea" id="RHEA:21588"/>
        <dbReference type="ChEBI" id="CHEBI:15378"/>
        <dbReference type="ChEBI" id="CHEBI:29123"/>
        <dbReference type="ChEBI" id="CHEBI:43474"/>
        <dbReference type="ChEBI" id="CHEBI:57783"/>
        <dbReference type="ChEBI" id="CHEBI:57936"/>
        <dbReference type="ChEBI" id="CHEBI:58349"/>
        <dbReference type="EC" id="1.2.1.38"/>
    </reaction>
</comment>
<evidence type="ECO:0000256" key="4">
    <source>
        <dbReference type="HAMAP-Rule" id="MF_00150"/>
    </source>
</evidence>
<feature type="active site" evidence="4 5">
    <location>
        <position position="156"/>
    </location>
</feature>
<name>A0ABU3BP85_9BACT</name>
<keyword evidence="4" id="KW-0055">Arginine biosynthesis</keyword>
<protein>
    <recommendedName>
        <fullName evidence="4">N-acetyl-gamma-glutamyl-phosphate reductase</fullName>
        <shortName evidence="4">AGPR</shortName>
        <ecNumber evidence="4">1.2.1.38</ecNumber>
    </recommendedName>
    <alternativeName>
        <fullName evidence="4">N-acetyl-glutamate semialdehyde dehydrogenase</fullName>
        <shortName evidence="4">NAGSA dehydrogenase</shortName>
    </alternativeName>
</protein>
<dbReference type="Pfam" id="PF22698">
    <property type="entry name" value="Semialdhyde_dhC_1"/>
    <property type="match status" value="1"/>
</dbReference>
<reference evidence="7 8" key="1">
    <citation type="submission" date="2023-09" db="EMBL/GenBank/DDBJ databases">
        <authorList>
            <person name="Rey-Velasco X."/>
        </authorList>
    </citation>
    <scope>NUCLEOTIDE SEQUENCE [LARGE SCALE GENOMIC DNA]</scope>
    <source>
        <strain evidence="7 8">F394</strain>
    </source>
</reference>
<keyword evidence="3 4" id="KW-0560">Oxidoreductase</keyword>
<keyword evidence="4" id="KW-0963">Cytoplasm</keyword>
<dbReference type="InterPro" id="IPR000706">
    <property type="entry name" value="AGPR_type-1"/>
</dbReference>
<evidence type="ECO:0000259" key="6">
    <source>
        <dbReference type="SMART" id="SM00859"/>
    </source>
</evidence>
<comment type="subcellular location">
    <subcellularLocation>
        <location evidence="4">Cytoplasm</location>
    </subcellularLocation>
</comment>
<dbReference type="EC" id="1.2.1.38" evidence="4"/>
<keyword evidence="1 4" id="KW-0028">Amino-acid biosynthesis</keyword>
<dbReference type="InterPro" id="IPR036291">
    <property type="entry name" value="NAD(P)-bd_dom_sf"/>
</dbReference>